<reference evidence="1" key="2">
    <citation type="journal article" date="2015" name="Vet. Microbiol.">
        <title>Variants of a genomic island in Aeromonas salmonicida subsp. salmonicida link isolates with their geographical origins.</title>
        <authorList>
            <person name="Emond-Rheault J.G."/>
            <person name="Vincent A.T."/>
            <person name="Trudel M.V."/>
            <person name="Brochu F."/>
            <person name="Boyle B."/>
            <person name="Tanaka K.H."/>
            <person name="Attere S.A."/>
            <person name="Jubinville E."/>
            <person name="Loch T.P."/>
            <person name="Winters A.D."/>
            <person name="Faisal M."/>
            <person name="Frenette M."/>
            <person name="Derome N."/>
            <person name="Charette S.J."/>
        </authorList>
    </citation>
    <scope>NUCLEOTIDE SEQUENCE</scope>
    <source>
        <strain evidence="1">09-0167</strain>
    </source>
</reference>
<dbReference type="AlphaFoldDB" id="A0A0A7KTZ9"/>
<protein>
    <submittedName>
        <fullName evidence="1">Uncharacterized protein</fullName>
    </submittedName>
</protein>
<name>A0A0A7KTZ9_AERSS</name>
<proteinExistence type="predicted"/>
<accession>A0A0A7KTZ9</accession>
<dbReference type="EMBL" id="KJ626180">
    <property type="protein sequence ID" value="AIZ49723.1"/>
    <property type="molecule type" value="Genomic_DNA"/>
</dbReference>
<evidence type="ECO:0000313" key="1">
    <source>
        <dbReference type="EMBL" id="AIZ49723.1"/>
    </source>
</evidence>
<organism evidence="1">
    <name type="scientific">Aeromonas salmonicida subsp. salmonicida</name>
    <dbReference type="NCBI Taxonomy" id="29491"/>
    <lineage>
        <taxon>Bacteria</taxon>
        <taxon>Pseudomonadati</taxon>
        <taxon>Pseudomonadota</taxon>
        <taxon>Gammaproteobacteria</taxon>
        <taxon>Aeromonadales</taxon>
        <taxon>Aeromonadaceae</taxon>
        <taxon>Aeromonas</taxon>
    </lineage>
</organism>
<reference evidence="1" key="1">
    <citation type="submission" date="2014-03" db="EMBL/GenBank/DDBJ databases">
        <authorList>
            <person name="Emond-Rheault J.-G."/>
            <person name="Trudel M.V."/>
            <person name="Vincent A.T."/>
            <person name="Brochu F."/>
            <person name="Boyle B."/>
            <person name="Tanaka K.H."/>
            <person name="Attere S.A."/>
            <person name="Jubinville E."/>
            <person name="Frenette M."/>
            <person name="Derome N."/>
            <person name="Charette S.J."/>
        </authorList>
    </citation>
    <scope>NUCLEOTIDE SEQUENCE</scope>
    <source>
        <strain evidence="1">09-0167</strain>
    </source>
</reference>
<sequence>MSYEGKDTSGCLCVFLRQDTELLMSYFDEKARQTSVDSMLSFGIPICSRYAKANDLAEMLMFTHRVALLGLHEHIKNVSYDTKACLCVIELHDEDMWYDDFGVKIKECAEKSISQFQWAGTVGHGDSFRDMMMALDS</sequence>